<keyword evidence="1" id="KW-1133">Transmembrane helix</keyword>
<comment type="caution">
    <text evidence="2">The sequence shown here is derived from an EMBL/GenBank/DDBJ whole genome shotgun (WGS) entry which is preliminary data.</text>
</comment>
<proteinExistence type="predicted"/>
<evidence type="ECO:0000256" key="1">
    <source>
        <dbReference type="SAM" id="Phobius"/>
    </source>
</evidence>
<evidence type="ECO:0000313" key="2">
    <source>
        <dbReference type="EMBL" id="GGE18471.1"/>
    </source>
</evidence>
<gene>
    <name evidence="2" type="ORF">GCM10011571_20430</name>
</gene>
<organism evidence="2 3">
    <name type="scientific">Marinithermofilum abyssi</name>
    <dbReference type="NCBI Taxonomy" id="1571185"/>
    <lineage>
        <taxon>Bacteria</taxon>
        <taxon>Bacillati</taxon>
        <taxon>Bacillota</taxon>
        <taxon>Bacilli</taxon>
        <taxon>Bacillales</taxon>
        <taxon>Thermoactinomycetaceae</taxon>
        <taxon>Marinithermofilum</taxon>
    </lineage>
</organism>
<feature type="transmembrane region" description="Helical" evidence="1">
    <location>
        <begin position="62"/>
        <end position="81"/>
    </location>
</feature>
<dbReference type="Proteomes" id="UP000625210">
    <property type="component" value="Unassembled WGS sequence"/>
</dbReference>
<keyword evidence="1" id="KW-0472">Membrane</keyword>
<protein>
    <submittedName>
        <fullName evidence="2">Uncharacterized protein</fullName>
    </submittedName>
</protein>
<dbReference type="AlphaFoldDB" id="A0A8J2VI81"/>
<dbReference type="RefSeq" id="WP_188647784.1">
    <property type="nucleotide sequence ID" value="NZ_BMHQ01000006.1"/>
</dbReference>
<name>A0A8J2VI81_9BACL</name>
<keyword evidence="3" id="KW-1185">Reference proteome</keyword>
<reference evidence="2" key="2">
    <citation type="submission" date="2020-09" db="EMBL/GenBank/DDBJ databases">
        <authorList>
            <person name="Sun Q."/>
            <person name="Zhou Y."/>
        </authorList>
    </citation>
    <scope>NUCLEOTIDE SEQUENCE</scope>
    <source>
        <strain evidence="2">CGMCC 1.15179</strain>
    </source>
</reference>
<reference evidence="2" key="1">
    <citation type="journal article" date="2014" name="Int. J. Syst. Evol. Microbiol.">
        <title>Complete genome sequence of Corynebacterium casei LMG S-19264T (=DSM 44701T), isolated from a smear-ripened cheese.</title>
        <authorList>
            <consortium name="US DOE Joint Genome Institute (JGI-PGF)"/>
            <person name="Walter F."/>
            <person name="Albersmeier A."/>
            <person name="Kalinowski J."/>
            <person name="Ruckert C."/>
        </authorList>
    </citation>
    <scope>NUCLEOTIDE SEQUENCE</scope>
    <source>
        <strain evidence="2">CGMCC 1.15179</strain>
    </source>
</reference>
<keyword evidence="1" id="KW-0812">Transmembrane</keyword>
<evidence type="ECO:0000313" key="3">
    <source>
        <dbReference type="Proteomes" id="UP000625210"/>
    </source>
</evidence>
<dbReference type="EMBL" id="BMHQ01000006">
    <property type="protein sequence ID" value="GGE18471.1"/>
    <property type="molecule type" value="Genomic_DNA"/>
</dbReference>
<sequence>MLQGETQIQNGTLRIAAILPIRGNYTLNVHVEPVQSDSRAFKSFSETHRLELNENPAKVRNGSLMFVGLILLGAVAGYFIGRGRRRGIVH</sequence>
<accession>A0A8J2VI81</accession>